<accession>A0A9D4UQW0</accession>
<evidence type="ECO:0000313" key="5">
    <source>
        <dbReference type="EMBL" id="KAI5072433.1"/>
    </source>
</evidence>
<dbReference type="EMBL" id="JABFUD020000012">
    <property type="protein sequence ID" value="KAI5072433.1"/>
    <property type="molecule type" value="Genomic_DNA"/>
</dbReference>
<evidence type="ECO:0000256" key="1">
    <source>
        <dbReference type="ARBA" id="ARBA00022658"/>
    </source>
</evidence>
<dbReference type="InterPro" id="IPR005512">
    <property type="entry name" value="PRONE_dom"/>
</dbReference>
<feature type="region of interest" description="Disordered" evidence="3">
    <location>
        <begin position="334"/>
        <end position="364"/>
    </location>
</feature>
<feature type="compositionally biased region" description="Basic and acidic residues" evidence="3">
    <location>
        <begin position="249"/>
        <end position="262"/>
    </location>
</feature>
<keyword evidence="1 2" id="KW-0344">Guanine-nucleotide releasing factor</keyword>
<name>A0A9D4UQW0_ADICA</name>
<sequence length="811" mass="91751">MEMAFEDGLIKGVVKCGRGVLMRRLLACYDGWSSGEQGYEWDTVQDAMQTLTQTHSRIMEMYHRDVDAMQMEGKRPRKVLEGKKTNMEDELHWQEQVITRFFENVSLMHDKLAKEAAQAKEEVNTNASCGDEMRGDDDQFFEVEMEEQYLAEKLNAMFPSEGVILDDGGNMDVDTCGNSYASRDEELMACKPDVLSEDCSSESHVDERPTGPVPLLYPCVWGVQECTGTLNSEKADTPRTVESNEEVLEERQVGPDDSHPSHDWGTQAYAEMCDSKTKDRLVSGEKISGVLELWEDMAEQDVRSEMVDVLLGYETGSLYSERGILPESVERLETSMTRSEPGVRPDASKEVGIRLKSPDPNQSNKEQLELLGKMPDIYGRLSLLVSKTIGQAKTGTETALLRIDVRKGVLTFDKGSLGVGTVTPRGQLCGKDKGQGSLVWDPGEGTQRQDAFEYGMTHMCGGAELTTQWNALGRCKAKLAELEPLADFSRLIVGRRLPGNKERNWMVNDVPGGQRATKMCGEICGHEWDSMLGQEKDGRWIPHRQRGMSNEWEHYMSARGNNQCGRGQITMIRRCTKRDGKIFGDYCEPGVVSLKDAREEEIVDVMQEPYYKRASSGEHQPAFHSSCFVWRVNWARFTTARCEVDDDNGYAWGHQLSGIARLNQHMQKVHGWQILYPKLNVGKHLPSEIETWSAICNKWRSGFCGFLELPSIDANHDCNILEMVNRVEAATQTWCRKLQTRQSQVNAKVKTLLLLLKQKFPGILDMSKNQYNKDVGQSIKSYSRVLKSLAFNVLSRMFLQIYMYDALRVRV</sequence>
<evidence type="ECO:0000313" key="6">
    <source>
        <dbReference type="Proteomes" id="UP000886520"/>
    </source>
</evidence>
<feature type="compositionally biased region" description="Basic and acidic residues" evidence="3">
    <location>
        <begin position="341"/>
        <end position="357"/>
    </location>
</feature>
<dbReference type="GO" id="GO:0005085">
    <property type="term" value="F:guanyl-nucleotide exchange factor activity"/>
    <property type="evidence" value="ECO:0007669"/>
    <property type="project" value="UniProtKB-UniRule"/>
</dbReference>
<evidence type="ECO:0000256" key="2">
    <source>
        <dbReference type="PROSITE-ProRule" id="PRU00663"/>
    </source>
</evidence>
<reference evidence="5" key="1">
    <citation type="submission" date="2021-01" db="EMBL/GenBank/DDBJ databases">
        <title>Adiantum capillus-veneris genome.</title>
        <authorList>
            <person name="Fang Y."/>
            <person name="Liao Q."/>
        </authorList>
    </citation>
    <scope>NUCLEOTIDE SEQUENCE</scope>
    <source>
        <strain evidence="5">H3</strain>
        <tissue evidence="5">Leaf</tissue>
    </source>
</reference>
<proteinExistence type="predicted"/>
<evidence type="ECO:0000259" key="4">
    <source>
        <dbReference type="PROSITE" id="PS51334"/>
    </source>
</evidence>
<feature type="region of interest" description="Disordered" evidence="3">
    <location>
        <begin position="233"/>
        <end position="263"/>
    </location>
</feature>
<dbReference type="PANTHER" id="PTHR33101">
    <property type="entry name" value="ROP GUANINE NUCLEOTIDE EXCHANGE FACTOR 1"/>
    <property type="match status" value="1"/>
</dbReference>
<keyword evidence="6" id="KW-1185">Reference proteome</keyword>
<dbReference type="PROSITE" id="PS51334">
    <property type="entry name" value="PRONE"/>
    <property type="match status" value="1"/>
</dbReference>
<dbReference type="InterPro" id="IPR038937">
    <property type="entry name" value="RopGEF"/>
</dbReference>
<feature type="domain" description="PRONE" evidence="4">
    <location>
        <begin position="711"/>
        <end position="811"/>
    </location>
</feature>
<dbReference type="Pfam" id="PF03759">
    <property type="entry name" value="PRONE"/>
    <property type="match status" value="1"/>
</dbReference>
<dbReference type="Proteomes" id="UP000886520">
    <property type="component" value="Chromosome 12"/>
</dbReference>
<gene>
    <name evidence="5" type="ORF">GOP47_0012539</name>
</gene>
<evidence type="ECO:0000256" key="3">
    <source>
        <dbReference type="SAM" id="MobiDB-lite"/>
    </source>
</evidence>
<comment type="caution">
    <text evidence="5">The sequence shown here is derived from an EMBL/GenBank/DDBJ whole genome shotgun (WGS) entry which is preliminary data.</text>
</comment>
<dbReference type="Gene3D" id="1.20.58.2010">
    <property type="entry name" value="PRONE domain, subdomain 1"/>
    <property type="match status" value="1"/>
</dbReference>
<dbReference type="AlphaFoldDB" id="A0A9D4UQW0"/>
<dbReference type="PANTHER" id="PTHR33101:SF6">
    <property type="entry name" value="ROP GUANINE NUCLEOTIDE EXCHANGE FACTOR 1"/>
    <property type="match status" value="1"/>
</dbReference>
<organism evidence="5 6">
    <name type="scientific">Adiantum capillus-veneris</name>
    <name type="common">Maidenhair fern</name>
    <dbReference type="NCBI Taxonomy" id="13818"/>
    <lineage>
        <taxon>Eukaryota</taxon>
        <taxon>Viridiplantae</taxon>
        <taxon>Streptophyta</taxon>
        <taxon>Embryophyta</taxon>
        <taxon>Tracheophyta</taxon>
        <taxon>Polypodiopsida</taxon>
        <taxon>Polypodiidae</taxon>
        <taxon>Polypodiales</taxon>
        <taxon>Pteridineae</taxon>
        <taxon>Pteridaceae</taxon>
        <taxon>Vittarioideae</taxon>
        <taxon>Adiantum</taxon>
    </lineage>
</organism>
<protein>
    <recommendedName>
        <fullName evidence="4">PRONE domain-containing protein</fullName>
    </recommendedName>
</protein>